<keyword evidence="3" id="KW-1185">Reference proteome</keyword>
<evidence type="ECO:0000256" key="1">
    <source>
        <dbReference type="SAM" id="MobiDB-lite"/>
    </source>
</evidence>
<feature type="compositionally biased region" description="Basic and acidic residues" evidence="1">
    <location>
        <begin position="1"/>
        <end position="27"/>
    </location>
</feature>
<feature type="compositionally biased region" description="Basic residues" evidence="1">
    <location>
        <begin position="28"/>
        <end position="39"/>
    </location>
</feature>
<evidence type="ECO:0000313" key="2">
    <source>
        <dbReference type="EMBL" id="CAK0873059.1"/>
    </source>
</evidence>
<organism evidence="2 3">
    <name type="scientific">Prorocentrum cordatum</name>
    <dbReference type="NCBI Taxonomy" id="2364126"/>
    <lineage>
        <taxon>Eukaryota</taxon>
        <taxon>Sar</taxon>
        <taxon>Alveolata</taxon>
        <taxon>Dinophyceae</taxon>
        <taxon>Prorocentrales</taxon>
        <taxon>Prorocentraceae</taxon>
        <taxon>Prorocentrum</taxon>
    </lineage>
</organism>
<gene>
    <name evidence="2" type="ORF">PCOR1329_LOCUS58361</name>
</gene>
<feature type="non-terminal residue" evidence="2">
    <location>
        <position position="1"/>
    </location>
</feature>
<dbReference type="EMBL" id="CAUYUJ010017235">
    <property type="protein sequence ID" value="CAK0873059.1"/>
    <property type="molecule type" value="Genomic_DNA"/>
</dbReference>
<feature type="non-terminal residue" evidence="2">
    <location>
        <position position="125"/>
    </location>
</feature>
<proteinExistence type="predicted"/>
<comment type="caution">
    <text evidence="2">The sequence shown here is derived from an EMBL/GenBank/DDBJ whole genome shotgun (WGS) entry which is preliminary data.</text>
</comment>
<reference evidence="2" key="1">
    <citation type="submission" date="2023-10" db="EMBL/GenBank/DDBJ databases">
        <authorList>
            <person name="Chen Y."/>
            <person name="Shah S."/>
            <person name="Dougan E. K."/>
            <person name="Thang M."/>
            <person name="Chan C."/>
        </authorList>
    </citation>
    <scope>NUCLEOTIDE SEQUENCE [LARGE SCALE GENOMIC DNA]</scope>
</reference>
<feature type="compositionally biased region" description="Basic and acidic residues" evidence="1">
    <location>
        <begin position="89"/>
        <end position="99"/>
    </location>
</feature>
<dbReference type="Proteomes" id="UP001189429">
    <property type="component" value="Unassembled WGS sequence"/>
</dbReference>
<protein>
    <submittedName>
        <fullName evidence="2">Uncharacterized protein</fullName>
    </submittedName>
</protein>
<evidence type="ECO:0000313" key="3">
    <source>
        <dbReference type="Proteomes" id="UP001189429"/>
    </source>
</evidence>
<accession>A0ABN9VIJ7</accession>
<feature type="region of interest" description="Disordered" evidence="1">
    <location>
        <begin position="1"/>
        <end position="125"/>
    </location>
</feature>
<name>A0ABN9VIJ7_9DINO</name>
<sequence length="125" mass="14082">AAREPAGGRRRGRDPEEHHGGDPDLQRRQRLGLHRRGRRGPGQGHLPPRQAHPRWATPVLDRPQVQHQGRLQGPEGGGPGRRARHLRPHVHEGLRREAAGDQGAPHGRRECWQRCSRPSRQGFGQ</sequence>